<comment type="caution">
    <text evidence="2">The sequence shown here is derived from an EMBL/GenBank/DDBJ whole genome shotgun (WGS) entry which is preliminary data.</text>
</comment>
<organism evidence="2 3">
    <name type="scientific">Saccharomonospora amisosensis</name>
    <dbReference type="NCBI Taxonomy" id="1128677"/>
    <lineage>
        <taxon>Bacteria</taxon>
        <taxon>Bacillati</taxon>
        <taxon>Actinomycetota</taxon>
        <taxon>Actinomycetes</taxon>
        <taxon>Pseudonocardiales</taxon>
        <taxon>Pseudonocardiaceae</taxon>
        <taxon>Saccharomonospora</taxon>
    </lineage>
</organism>
<protein>
    <recommendedName>
        <fullName evidence="1">DUF4326 domain-containing protein</fullName>
    </recommendedName>
</protein>
<name>A0A7X5ZSE9_9PSEU</name>
<evidence type="ECO:0000259" key="1">
    <source>
        <dbReference type="Pfam" id="PF14216"/>
    </source>
</evidence>
<accession>A0A7X5ZSE9</accession>
<reference evidence="2 3" key="1">
    <citation type="submission" date="2020-03" db="EMBL/GenBank/DDBJ databases">
        <title>Sequencing the genomes of 1000 actinobacteria strains.</title>
        <authorList>
            <person name="Klenk H.-P."/>
        </authorList>
    </citation>
    <scope>NUCLEOTIDE SEQUENCE [LARGE SCALE GENOMIC DNA]</scope>
    <source>
        <strain evidence="2 3">DSM 45685</strain>
    </source>
</reference>
<sequence length="126" mass="14708">MSERDHWTDPEFELRDEALAGRGVVVNVRKSGPHSHLVPWLVEHDLLTYVGHKGNRHSWPESDFANPFVKEAKHEREAMLRHYREHLEQRPDLLRRLRAGELTGRALGCWCAPKPCHADVLLEYSR</sequence>
<dbReference type="EMBL" id="JAAOYM010000001">
    <property type="protein sequence ID" value="NIJ13884.1"/>
    <property type="molecule type" value="Genomic_DNA"/>
</dbReference>
<dbReference type="Pfam" id="PF14216">
    <property type="entry name" value="DUF4326"/>
    <property type="match status" value="1"/>
</dbReference>
<dbReference type="Proteomes" id="UP000545493">
    <property type="component" value="Unassembled WGS sequence"/>
</dbReference>
<evidence type="ECO:0000313" key="3">
    <source>
        <dbReference type="Proteomes" id="UP000545493"/>
    </source>
</evidence>
<gene>
    <name evidence="2" type="ORF">FHU38_004228</name>
</gene>
<feature type="domain" description="DUF4326" evidence="1">
    <location>
        <begin position="52"/>
        <end position="123"/>
    </location>
</feature>
<evidence type="ECO:0000313" key="2">
    <source>
        <dbReference type="EMBL" id="NIJ13884.1"/>
    </source>
</evidence>
<dbReference type="RefSeq" id="WP_390623312.1">
    <property type="nucleotide sequence ID" value="NZ_JAAOYM010000001.1"/>
</dbReference>
<dbReference type="AlphaFoldDB" id="A0A7X5ZSE9"/>
<proteinExistence type="predicted"/>
<keyword evidence="3" id="KW-1185">Reference proteome</keyword>
<dbReference type="InterPro" id="IPR025475">
    <property type="entry name" value="DUF4326"/>
</dbReference>